<dbReference type="GeneID" id="83211699"/>
<feature type="compositionally biased region" description="Acidic residues" evidence="5">
    <location>
        <begin position="95"/>
        <end position="106"/>
    </location>
</feature>
<keyword evidence="4" id="KW-0862">Zinc</keyword>
<evidence type="ECO:0000256" key="3">
    <source>
        <dbReference type="ARBA" id="ARBA00023242"/>
    </source>
</evidence>
<keyword evidence="4" id="KW-0479">Metal-binding</keyword>
<keyword evidence="2" id="KW-0694">RNA-binding</keyword>
<evidence type="ECO:0000256" key="1">
    <source>
        <dbReference type="ARBA" id="ARBA00004123"/>
    </source>
</evidence>
<dbReference type="GO" id="GO:0005634">
    <property type="term" value="C:nucleus"/>
    <property type="evidence" value="ECO:0007669"/>
    <property type="project" value="UniProtKB-SubCell"/>
</dbReference>
<comment type="subcellular location">
    <subcellularLocation>
        <location evidence="1">Nucleus</location>
    </subcellularLocation>
</comment>
<dbReference type="InterPro" id="IPR055494">
    <property type="entry name" value="DUF7066"/>
</dbReference>
<keyword evidence="4" id="KW-0863">Zinc-finger</keyword>
<dbReference type="SMART" id="SM00443">
    <property type="entry name" value="G_patch"/>
    <property type="match status" value="1"/>
</dbReference>
<keyword evidence="9" id="KW-1185">Reference proteome</keyword>
<dbReference type="InterPro" id="IPR013087">
    <property type="entry name" value="Znf_C2H2_type"/>
</dbReference>
<dbReference type="Proteomes" id="UP001234581">
    <property type="component" value="Unassembled WGS sequence"/>
</dbReference>
<feature type="region of interest" description="Disordered" evidence="5">
    <location>
        <begin position="1"/>
        <end position="115"/>
    </location>
</feature>
<dbReference type="PROSITE" id="PS50157">
    <property type="entry name" value="ZINC_FINGER_C2H2_2"/>
    <property type="match status" value="1"/>
</dbReference>
<dbReference type="Pfam" id="PF23217">
    <property type="entry name" value="DUF7066"/>
    <property type="match status" value="1"/>
</dbReference>
<dbReference type="GO" id="GO:0000398">
    <property type="term" value="P:mRNA splicing, via spliceosome"/>
    <property type="evidence" value="ECO:0007669"/>
    <property type="project" value="TreeGrafter"/>
</dbReference>
<protein>
    <recommendedName>
        <fullName evidence="10">G-patch domain-containing protein</fullName>
    </recommendedName>
</protein>
<feature type="compositionally biased region" description="Basic and acidic residues" evidence="5">
    <location>
        <begin position="82"/>
        <end position="94"/>
    </location>
</feature>
<dbReference type="EMBL" id="JARTCD010000015">
    <property type="protein sequence ID" value="KAJ8660058.1"/>
    <property type="molecule type" value="Genomic_DNA"/>
</dbReference>
<feature type="domain" description="G-patch" evidence="7">
    <location>
        <begin position="252"/>
        <end position="298"/>
    </location>
</feature>
<feature type="region of interest" description="Disordered" evidence="5">
    <location>
        <begin position="190"/>
        <end position="253"/>
    </location>
</feature>
<gene>
    <name evidence="8" type="ORF">O0I10_004286</name>
</gene>
<evidence type="ECO:0000259" key="6">
    <source>
        <dbReference type="PROSITE" id="PS50157"/>
    </source>
</evidence>
<dbReference type="Gene3D" id="3.30.160.60">
    <property type="entry name" value="Classic Zinc Finger"/>
    <property type="match status" value="1"/>
</dbReference>
<evidence type="ECO:0000313" key="8">
    <source>
        <dbReference type="EMBL" id="KAJ8660058.1"/>
    </source>
</evidence>
<reference evidence="8 9" key="1">
    <citation type="submission" date="2023-03" db="EMBL/GenBank/DDBJ databases">
        <title>Genome sequence of Lichtheimia ornata CBS 291.66.</title>
        <authorList>
            <person name="Mohabir J.T."/>
            <person name="Shea T.P."/>
            <person name="Kurbessoian T."/>
            <person name="Berby B."/>
            <person name="Fontaine J."/>
            <person name="Livny J."/>
            <person name="Gnirke A."/>
            <person name="Stajich J.E."/>
            <person name="Cuomo C.A."/>
        </authorList>
    </citation>
    <scope>NUCLEOTIDE SEQUENCE [LARGE SCALE GENOMIC DNA]</scope>
    <source>
        <strain evidence="8">CBS 291.66</strain>
    </source>
</reference>
<dbReference type="PROSITE" id="PS50174">
    <property type="entry name" value="G_PATCH"/>
    <property type="match status" value="1"/>
</dbReference>
<accession>A0AAD7V7K2</accession>
<evidence type="ECO:0000256" key="2">
    <source>
        <dbReference type="ARBA" id="ARBA00022884"/>
    </source>
</evidence>
<sequence>MFPHKQQPSFKFVIRSKLPTEPSSSDNKEADKESAPVTPSSEPTTATAVAGDTERKRKRSDKESVPLASKKVHNQLQKWNKKKAELKEQTKEEQGDQDEDDDDDNDSNNSSNHSAAAHHQFADLNIMACLLCQRKFKTQQDLQRHQDLSELHKKNLADPVCVGKAQMKMRYVKNEAEQAEEQLAQQNYRNRAAERRQAYGQPERPPLPLSSTSPPPREPKRQPLSLTQLRAKKQQMAKETSTGTSLDKPLNDDNVGARMLQQMGWKRGEGLGKDASGIVDPIAAEQYAQGVGLGAAHAKRSASPAIGDTYKERVRETARRRFEEES</sequence>
<dbReference type="PANTHER" id="PTHR13948:SF3">
    <property type="entry name" value="FI21118P1"/>
    <property type="match status" value="1"/>
</dbReference>
<evidence type="ECO:0000256" key="5">
    <source>
        <dbReference type="SAM" id="MobiDB-lite"/>
    </source>
</evidence>
<keyword evidence="3" id="KW-0539">Nucleus</keyword>
<proteinExistence type="predicted"/>
<feature type="domain" description="C2H2-type" evidence="6">
    <location>
        <begin position="127"/>
        <end position="157"/>
    </location>
</feature>
<feature type="compositionally biased region" description="Basic and acidic residues" evidence="5">
    <location>
        <begin position="52"/>
        <end position="64"/>
    </location>
</feature>
<dbReference type="GO" id="GO:0003723">
    <property type="term" value="F:RNA binding"/>
    <property type="evidence" value="ECO:0007669"/>
    <property type="project" value="UniProtKB-KW"/>
</dbReference>
<dbReference type="PANTHER" id="PTHR13948">
    <property type="entry name" value="RNA-BINDING PROTEIN"/>
    <property type="match status" value="1"/>
</dbReference>
<evidence type="ECO:0000313" key="9">
    <source>
        <dbReference type="Proteomes" id="UP001234581"/>
    </source>
</evidence>
<evidence type="ECO:0008006" key="10">
    <source>
        <dbReference type="Google" id="ProtNLM"/>
    </source>
</evidence>
<dbReference type="GO" id="GO:0008270">
    <property type="term" value="F:zinc ion binding"/>
    <property type="evidence" value="ECO:0007669"/>
    <property type="project" value="UniProtKB-KW"/>
</dbReference>
<evidence type="ECO:0000259" key="7">
    <source>
        <dbReference type="PROSITE" id="PS50174"/>
    </source>
</evidence>
<feature type="compositionally biased region" description="Pro residues" evidence="5">
    <location>
        <begin position="203"/>
        <end position="216"/>
    </location>
</feature>
<name>A0AAD7V7K2_9FUNG</name>
<feature type="compositionally biased region" description="Polar residues" evidence="5">
    <location>
        <begin position="37"/>
        <end position="47"/>
    </location>
</feature>
<comment type="caution">
    <text evidence="8">The sequence shown here is derived from an EMBL/GenBank/DDBJ whole genome shotgun (WGS) entry which is preliminary data.</text>
</comment>
<evidence type="ECO:0000256" key="4">
    <source>
        <dbReference type="PROSITE-ProRule" id="PRU00042"/>
    </source>
</evidence>
<organism evidence="8 9">
    <name type="scientific">Lichtheimia ornata</name>
    <dbReference type="NCBI Taxonomy" id="688661"/>
    <lineage>
        <taxon>Eukaryota</taxon>
        <taxon>Fungi</taxon>
        <taxon>Fungi incertae sedis</taxon>
        <taxon>Mucoromycota</taxon>
        <taxon>Mucoromycotina</taxon>
        <taxon>Mucoromycetes</taxon>
        <taxon>Mucorales</taxon>
        <taxon>Lichtheimiaceae</taxon>
        <taxon>Lichtheimia</taxon>
    </lineage>
</organism>
<dbReference type="Pfam" id="PF01585">
    <property type="entry name" value="G-patch"/>
    <property type="match status" value="1"/>
</dbReference>
<dbReference type="AlphaFoldDB" id="A0AAD7V7K2"/>
<dbReference type="InterPro" id="IPR000467">
    <property type="entry name" value="G_patch_dom"/>
</dbReference>
<dbReference type="RefSeq" id="XP_058344971.1">
    <property type="nucleotide sequence ID" value="XM_058484346.1"/>
</dbReference>